<dbReference type="Proteomes" id="UP000652761">
    <property type="component" value="Unassembled WGS sequence"/>
</dbReference>
<name>A0A843TH66_COLES</name>
<comment type="caution">
    <text evidence="2">The sequence shown here is derived from an EMBL/GenBank/DDBJ whole genome shotgun (WGS) entry which is preliminary data.</text>
</comment>
<keyword evidence="3" id="KW-1185">Reference proteome</keyword>
<evidence type="ECO:0000313" key="3">
    <source>
        <dbReference type="Proteomes" id="UP000652761"/>
    </source>
</evidence>
<evidence type="ECO:0000313" key="2">
    <source>
        <dbReference type="EMBL" id="MQL69477.1"/>
    </source>
</evidence>
<sequence length="140" mass="15156">ASPSLFLSSIHGTQADSKAWSQVQVVAKGVVIEEPPAERRSKFRHDPSKRKLDSVHSGTPSKRDRSTLQSKGKSPMQSRYPKRKILQDSDSFDEDGSSSSADTSSSDTSQTPERFVEDRGALLLWPAEGGEVEAPSPSAA</sequence>
<feature type="compositionally biased region" description="Basic and acidic residues" evidence="1">
    <location>
        <begin position="36"/>
        <end position="54"/>
    </location>
</feature>
<organism evidence="2 3">
    <name type="scientific">Colocasia esculenta</name>
    <name type="common">Wild taro</name>
    <name type="synonym">Arum esculentum</name>
    <dbReference type="NCBI Taxonomy" id="4460"/>
    <lineage>
        <taxon>Eukaryota</taxon>
        <taxon>Viridiplantae</taxon>
        <taxon>Streptophyta</taxon>
        <taxon>Embryophyta</taxon>
        <taxon>Tracheophyta</taxon>
        <taxon>Spermatophyta</taxon>
        <taxon>Magnoliopsida</taxon>
        <taxon>Liliopsida</taxon>
        <taxon>Araceae</taxon>
        <taxon>Aroideae</taxon>
        <taxon>Colocasieae</taxon>
        <taxon>Colocasia</taxon>
    </lineage>
</organism>
<dbReference type="AlphaFoldDB" id="A0A843TH66"/>
<reference evidence="2" key="1">
    <citation type="submission" date="2017-07" db="EMBL/GenBank/DDBJ databases">
        <title>Taro Niue Genome Assembly and Annotation.</title>
        <authorList>
            <person name="Atibalentja N."/>
            <person name="Keating K."/>
            <person name="Fields C.J."/>
        </authorList>
    </citation>
    <scope>NUCLEOTIDE SEQUENCE</scope>
    <source>
        <strain evidence="2">Niue_2</strain>
        <tissue evidence="2">Leaf</tissue>
    </source>
</reference>
<feature type="compositionally biased region" description="Low complexity" evidence="1">
    <location>
        <begin position="97"/>
        <end position="109"/>
    </location>
</feature>
<feature type="compositionally biased region" description="Polar residues" evidence="1">
    <location>
        <begin position="67"/>
        <end position="77"/>
    </location>
</feature>
<feature type="region of interest" description="Disordered" evidence="1">
    <location>
        <begin position="1"/>
        <end position="20"/>
    </location>
</feature>
<protein>
    <submittedName>
        <fullName evidence="2">Uncharacterized protein</fullName>
    </submittedName>
</protein>
<dbReference type="EMBL" id="NMUH01000038">
    <property type="protein sequence ID" value="MQL69477.1"/>
    <property type="molecule type" value="Genomic_DNA"/>
</dbReference>
<gene>
    <name evidence="2" type="ORF">Taro_001750</name>
</gene>
<proteinExistence type="predicted"/>
<evidence type="ECO:0000256" key="1">
    <source>
        <dbReference type="SAM" id="MobiDB-lite"/>
    </source>
</evidence>
<feature type="non-terminal residue" evidence="2">
    <location>
        <position position="1"/>
    </location>
</feature>
<feature type="region of interest" description="Disordered" evidence="1">
    <location>
        <begin position="35"/>
        <end position="140"/>
    </location>
</feature>
<accession>A0A843TH66</accession>